<organism evidence="2 3">
    <name type="scientific">Brachionus plicatilis</name>
    <name type="common">Marine rotifer</name>
    <name type="synonym">Brachionus muelleri</name>
    <dbReference type="NCBI Taxonomy" id="10195"/>
    <lineage>
        <taxon>Eukaryota</taxon>
        <taxon>Metazoa</taxon>
        <taxon>Spiralia</taxon>
        <taxon>Gnathifera</taxon>
        <taxon>Rotifera</taxon>
        <taxon>Eurotatoria</taxon>
        <taxon>Monogononta</taxon>
        <taxon>Pseudotrocha</taxon>
        <taxon>Ploima</taxon>
        <taxon>Brachionidae</taxon>
        <taxon>Brachionus</taxon>
    </lineage>
</organism>
<name>A0A3M7PFI7_BRAPC</name>
<dbReference type="STRING" id="10195.A0A3M7PFI7"/>
<dbReference type="AlphaFoldDB" id="A0A3M7PFI7"/>
<keyword evidence="3" id="KW-1185">Reference proteome</keyword>
<evidence type="ECO:0000313" key="3">
    <source>
        <dbReference type="Proteomes" id="UP000276133"/>
    </source>
</evidence>
<dbReference type="Pfam" id="PF07324">
    <property type="entry name" value="DGCR6"/>
    <property type="match status" value="1"/>
</dbReference>
<comment type="similarity">
    <text evidence="1">Belongs to the gonadal family.</text>
</comment>
<accession>A0A3M7PFI7</accession>
<dbReference type="Proteomes" id="UP000276133">
    <property type="component" value="Unassembled WGS sequence"/>
</dbReference>
<proteinExistence type="inferred from homology"/>
<dbReference type="EMBL" id="REGN01011122">
    <property type="protein sequence ID" value="RMZ97886.1"/>
    <property type="molecule type" value="Genomic_DNA"/>
</dbReference>
<gene>
    <name evidence="2" type="ORF">BpHYR1_005950</name>
</gene>
<dbReference type="PANTHER" id="PTHR13054:SF2">
    <property type="entry name" value="PROTEIN DGCR6"/>
    <property type="match status" value="1"/>
</dbReference>
<comment type="caution">
    <text evidence="2">The sequence shown here is derived from an EMBL/GenBank/DDBJ whole genome shotgun (WGS) entry which is preliminary data.</text>
</comment>
<evidence type="ECO:0000313" key="2">
    <source>
        <dbReference type="EMBL" id="RMZ97886.1"/>
    </source>
</evidence>
<evidence type="ECO:0000256" key="1">
    <source>
        <dbReference type="ARBA" id="ARBA00005939"/>
    </source>
</evidence>
<dbReference type="InterPro" id="IPR010849">
    <property type="entry name" value="Gonadal"/>
</dbReference>
<protein>
    <submittedName>
        <fullName evidence="2">DGCR6L isoform X2</fullName>
    </submittedName>
</protein>
<dbReference type="OrthoDB" id="21617at2759"/>
<reference evidence="2 3" key="1">
    <citation type="journal article" date="2018" name="Sci. Rep.">
        <title>Genomic signatures of local adaptation to the degree of environmental predictability in rotifers.</title>
        <authorList>
            <person name="Franch-Gras L."/>
            <person name="Hahn C."/>
            <person name="Garcia-Roger E.M."/>
            <person name="Carmona M.J."/>
            <person name="Serra M."/>
            <person name="Gomez A."/>
        </authorList>
    </citation>
    <scope>NUCLEOTIDE SEQUENCE [LARGE SCALE GENOMIC DNA]</scope>
    <source>
        <strain evidence="2">HYR1</strain>
    </source>
</reference>
<sequence>MSGQSENKQLLQKRHYFILEQLQLLASEAPPALKHRLSTDFLSTLAVSLLDGTVFEIVNHLVEMQQISERNFFNERSRINNDYLNQRNQLLKRHKTTEKACEIRPHHLNIVQSANKRELDAFDKRMNDELHRLDVKIVQDFDNKVLEQQETMNQAGVPYFFVTQNPNDLKMQMYVLKMIQKLSGMKMPE</sequence>
<dbReference type="PANTHER" id="PTHR13054">
    <property type="entry name" value="DIGEORGE SYNDROME CRITICAL REGION 6 DGCR6 FAMILY MEMBER"/>
    <property type="match status" value="1"/>
</dbReference>